<dbReference type="RefSeq" id="WP_322546731.1">
    <property type="nucleotide sequence ID" value="NZ_JAXUAC010000001.1"/>
</dbReference>
<comment type="caution">
    <text evidence="1">The sequence shown here is derived from an EMBL/GenBank/DDBJ whole genome shotgun (WGS) entry which is preliminary data.</text>
</comment>
<protein>
    <recommendedName>
        <fullName evidence="3">CN hydrolase domain-containing protein</fullName>
    </recommendedName>
</protein>
<dbReference type="InterPro" id="IPR036526">
    <property type="entry name" value="C-N_Hydrolase_sf"/>
</dbReference>
<dbReference type="EMBL" id="JAXUAC010000001">
    <property type="protein sequence ID" value="MDZ7510405.1"/>
    <property type="molecule type" value="Genomic_DNA"/>
</dbReference>
<dbReference type="Gene3D" id="3.60.110.10">
    <property type="entry name" value="Carbon-nitrogen hydrolase"/>
    <property type="match status" value="1"/>
</dbReference>
<evidence type="ECO:0000313" key="2">
    <source>
        <dbReference type="Proteomes" id="UP001290894"/>
    </source>
</evidence>
<accession>A0ABU5MCB2</accession>
<evidence type="ECO:0008006" key="3">
    <source>
        <dbReference type="Google" id="ProtNLM"/>
    </source>
</evidence>
<keyword evidence="2" id="KW-1185">Reference proteome</keyword>
<proteinExistence type="predicted"/>
<name>A0ABU5MCB2_9GAMM</name>
<sequence length="611" mass="68532">RSLERESSLIDHSEARDLVRTSLERVGRVLDAEDSWVNDLDVTLRLLKLAICTGDWKSAKELRKRTDRVWGSVDALKATTSKLYYRGNEIDSSRRAPWTWLRNYLHERRLEAICSCLPIGMDAKAIASRFPGGLRVRTVEVKATVLRRRAEQLASADLRSRDREDDALPSQNSTDVDRQWLRSGLSRNKELATRLQAIDEYIAKCEGVGDPSWIMPAARLFLCTRPPSYFDIARRWLFRVEDLGFDESTFDDLIRIVNAVRGTEYKDAVGTVLDRSTISIERPSAGRPLEAGAVPMEPRIILGNLVVDDAAWIGAATRTRGSPYGAARHTKSRLQGLTDVLEKAAAASRSKAVELLVLPELSLPRKWFRTVANHVVKAGHYGLVVGLEYIHHGTHTQPYVANQVFAVLPGPFFSVAAWPWTKRLPAREEAAMLLKQKTPVSFAPPHVSSLPRTVIHSAWGAFSVLICSELIEARRVADLLGRAQMVLCPAWNPDTSSYDHLIQSVGFQLHNVIAIANNGHYSDCRAWAPRTVRWERDLCRLIERDVNDVVCFDVPLTSLLAFQGGDKQAVDRFARLRSALAKRDFVGARRALEKLSDEAAGAWRPLPPDWS</sequence>
<feature type="non-terminal residue" evidence="1">
    <location>
        <position position="1"/>
    </location>
</feature>
<reference evidence="1 2" key="1">
    <citation type="submission" date="2023-12" db="EMBL/GenBank/DDBJ databases">
        <title>'Antibacterial potential of Stenotrophomonas maltophilia cystic fibrosis isolates' (manuscript under preparation).</title>
        <authorList>
            <person name="Crisan C.V."/>
            <person name="Pettis M."/>
            <person name="Goldberg J.B."/>
        </authorList>
    </citation>
    <scope>NUCLEOTIDE SEQUENCE [LARGE SCALE GENOMIC DNA]</scope>
    <source>
        <strain evidence="1 2">CCV155</strain>
    </source>
</reference>
<organism evidence="1 2">
    <name type="scientific">Stenotrophomonas muris</name>
    <dbReference type="NCBI Taxonomy" id="2963283"/>
    <lineage>
        <taxon>Bacteria</taxon>
        <taxon>Pseudomonadati</taxon>
        <taxon>Pseudomonadota</taxon>
        <taxon>Gammaproteobacteria</taxon>
        <taxon>Lysobacterales</taxon>
        <taxon>Lysobacteraceae</taxon>
        <taxon>Stenotrophomonas</taxon>
    </lineage>
</organism>
<dbReference type="Proteomes" id="UP001290894">
    <property type="component" value="Unassembled WGS sequence"/>
</dbReference>
<gene>
    <name evidence="1" type="ORF">U5F72_01045</name>
</gene>
<evidence type="ECO:0000313" key="1">
    <source>
        <dbReference type="EMBL" id="MDZ7510405.1"/>
    </source>
</evidence>